<dbReference type="Proteomes" id="UP000219522">
    <property type="component" value="Unassembled WGS sequence"/>
</dbReference>
<keyword evidence="1" id="KW-0472">Membrane</keyword>
<protein>
    <submittedName>
        <fullName evidence="2">Uncharacterized protein</fullName>
    </submittedName>
</protein>
<evidence type="ECO:0000313" key="3">
    <source>
        <dbReference type="Proteomes" id="UP000219522"/>
    </source>
</evidence>
<dbReference type="EMBL" id="OCSU01000002">
    <property type="protein sequence ID" value="SOE81027.1"/>
    <property type="molecule type" value="Genomic_DNA"/>
</dbReference>
<evidence type="ECO:0000313" key="2">
    <source>
        <dbReference type="EMBL" id="SOE81027.1"/>
    </source>
</evidence>
<keyword evidence="3" id="KW-1185">Reference proteome</keyword>
<comment type="caution">
    <text evidence="2">The sequence shown here is derived from an EMBL/GenBank/DDBJ whole genome shotgun (WGS) entry which is preliminary data.</text>
</comment>
<accession>A0A7Z7N4E8</accession>
<keyword evidence="1" id="KW-0812">Transmembrane</keyword>
<organism evidence="2 3">
    <name type="scientific">Caballeronia arationis</name>
    <dbReference type="NCBI Taxonomy" id="1777142"/>
    <lineage>
        <taxon>Bacteria</taxon>
        <taxon>Pseudomonadati</taxon>
        <taxon>Pseudomonadota</taxon>
        <taxon>Betaproteobacteria</taxon>
        <taxon>Burkholderiales</taxon>
        <taxon>Burkholderiaceae</taxon>
        <taxon>Caballeronia</taxon>
    </lineage>
</organism>
<gene>
    <name evidence="2" type="ORF">SAMN05446927_4282</name>
</gene>
<dbReference type="AlphaFoldDB" id="A0A7Z7N4E8"/>
<feature type="transmembrane region" description="Helical" evidence="1">
    <location>
        <begin position="6"/>
        <end position="27"/>
    </location>
</feature>
<proteinExistence type="predicted"/>
<name>A0A7Z7N4E8_9BURK</name>
<evidence type="ECO:0000256" key="1">
    <source>
        <dbReference type="SAM" id="Phobius"/>
    </source>
</evidence>
<sequence>MIFIEAILILILVPVSLIVVGVVWLWLGHKILAYIFGC</sequence>
<reference evidence="2 3" key="1">
    <citation type="submission" date="2017-09" db="EMBL/GenBank/DDBJ databases">
        <authorList>
            <person name="Varghese N."/>
            <person name="Submissions S."/>
        </authorList>
    </citation>
    <scope>NUCLEOTIDE SEQUENCE [LARGE SCALE GENOMIC DNA]</scope>
    <source>
        <strain evidence="2 3">OK806</strain>
    </source>
</reference>
<keyword evidence="1" id="KW-1133">Transmembrane helix</keyword>